<feature type="domain" description="Fido" evidence="1">
    <location>
        <begin position="160"/>
        <end position="310"/>
    </location>
</feature>
<dbReference type="AlphaFoldDB" id="A0A1T4W1G0"/>
<dbReference type="InterPro" id="IPR053737">
    <property type="entry name" value="Type_II_TA_Toxin"/>
</dbReference>
<gene>
    <name evidence="2" type="ORF">SAMN02745111_02141</name>
</gene>
<dbReference type="Pfam" id="PF13310">
    <property type="entry name" value="Virulence_RhuM"/>
    <property type="match status" value="1"/>
</dbReference>
<dbReference type="PANTHER" id="PTHR35810:SF1">
    <property type="entry name" value="CYTOPLASMIC PROTEIN"/>
    <property type="match status" value="1"/>
</dbReference>
<evidence type="ECO:0000313" key="2">
    <source>
        <dbReference type="EMBL" id="SKA71027.1"/>
    </source>
</evidence>
<accession>A0A1T4W1G0</accession>
<dbReference type="EMBL" id="FUXZ01000015">
    <property type="protein sequence ID" value="SKA71027.1"/>
    <property type="molecule type" value="Genomic_DNA"/>
</dbReference>
<evidence type="ECO:0000313" key="3">
    <source>
        <dbReference type="Proteomes" id="UP000190814"/>
    </source>
</evidence>
<dbReference type="Pfam" id="PF02661">
    <property type="entry name" value="Fic"/>
    <property type="match status" value="1"/>
</dbReference>
<name>A0A1T4W1G0_9FIRM</name>
<proteinExistence type="predicted"/>
<dbReference type="InterPro" id="IPR011204">
    <property type="entry name" value="Virulence_RhuM-like"/>
</dbReference>
<keyword evidence="3" id="KW-1185">Reference proteome</keyword>
<organism evidence="2 3">
    <name type="scientific">Eubacterium uniforme</name>
    <dbReference type="NCBI Taxonomy" id="39495"/>
    <lineage>
        <taxon>Bacteria</taxon>
        <taxon>Bacillati</taxon>
        <taxon>Bacillota</taxon>
        <taxon>Clostridia</taxon>
        <taxon>Eubacteriales</taxon>
        <taxon>Eubacteriaceae</taxon>
        <taxon>Eubacterium</taxon>
    </lineage>
</organism>
<reference evidence="2 3" key="1">
    <citation type="submission" date="2017-02" db="EMBL/GenBank/DDBJ databases">
        <authorList>
            <person name="Peterson S.W."/>
        </authorList>
    </citation>
    <scope>NUCLEOTIDE SEQUENCE [LARGE SCALE GENOMIC DNA]</scope>
    <source>
        <strain evidence="2 3">ATCC 35992</strain>
    </source>
</reference>
<sequence>MEQNNEIVLFETSDKEVTLSVPMDGDTVWLTQEQMSSLFATARSSIAYHIGNIFKEGELEKDTSVEIFDRSTNNASRPPKYYNLDVIISVGYRVKSKRGIEFRQWASKILKQYMIDGYAINEKRLHVLQKTVDIQTRMLADALNVEEKDVLRAVNLYTDSLILLDQYDHQAIVKPTGAKPIYRITYDDCMKMVSHMKDSFETDVFGVEKEKGKVNGIISAIYQSAFGEDAYPSIEEKASNLLYFMIKDHPFADGCKRIAASLFLEFLERNDALLRDGNKRIGDGELVAITLMIAESNSEEKEVMVKLVMNLLNM</sequence>
<dbReference type="Gene3D" id="1.20.120.1870">
    <property type="entry name" value="Fic/DOC protein, Fido domain"/>
    <property type="match status" value="1"/>
</dbReference>
<dbReference type="OrthoDB" id="9802752at2"/>
<dbReference type="InterPro" id="IPR003812">
    <property type="entry name" value="Fido"/>
</dbReference>
<dbReference type="PROSITE" id="PS51459">
    <property type="entry name" value="FIDO"/>
    <property type="match status" value="1"/>
</dbReference>
<evidence type="ECO:0000259" key="1">
    <source>
        <dbReference type="PROSITE" id="PS51459"/>
    </source>
</evidence>
<dbReference type="RefSeq" id="WP_078766970.1">
    <property type="nucleotide sequence ID" value="NZ_FUXZ01000015.1"/>
</dbReference>
<dbReference type="STRING" id="39495.SAMN02745111_02141"/>
<dbReference type="Proteomes" id="UP000190814">
    <property type="component" value="Unassembled WGS sequence"/>
</dbReference>
<dbReference type="PANTHER" id="PTHR35810">
    <property type="entry name" value="CYTOPLASMIC PROTEIN-RELATED"/>
    <property type="match status" value="1"/>
</dbReference>
<protein>
    <submittedName>
        <fullName evidence="2">Fic/DOC family protein</fullName>
    </submittedName>
</protein>